<dbReference type="AlphaFoldDB" id="A0A1M7UL99"/>
<evidence type="ECO:0000313" key="3">
    <source>
        <dbReference type="Proteomes" id="UP000184096"/>
    </source>
</evidence>
<dbReference type="EMBL" id="LT670849">
    <property type="protein sequence ID" value="SHN83802.1"/>
    <property type="molecule type" value="Genomic_DNA"/>
</dbReference>
<proteinExistence type="predicted"/>
<dbReference type="Gene3D" id="3.90.226.10">
    <property type="entry name" value="2-enoyl-CoA Hydratase, Chain A, domain 1"/>
    <property type="match status" value="1"/>
</dbReference>
<keyword evidence="3" id="KW-1185">Reference proteome</keyword>
<gene>
    <name evidence="2" type="ORF">SAMN05444170_5642</name>
</gene>
<keyword evidence="1" id="KW-0812">Transmembrane</keyword>
<protein>
    <submittedName>
        <fullName evidence="2">Uncharacterized protein</fullName>
    </submittedName>
</protein>
<accession>A0A1M7UL99</accession>
<evidence type="ECO:0000313" key="2">
    <source>
        <dbReference type="EMBL" id="SHN83802.1"/>
    </source>
</evidence>
<reference evidence="3" key="1">
    <citation type="submission" date="2016-11" db="EMBL/GenBank/DDBJ databases">
        <authorList>
            <person name="Varghese N."/>
            <person name="Submissions S."/>
        </authorList>
    </citation>
    <scope>NUCLEOTIDE SEQUENCE [LARGE SCALE GENOMIC DNA]</scope>
    <source>
        <strain evidence="3">GAS401</strain>
    </source>
</reference>
<organism evidence="2 3">
    <name type="scientific">Bradyrhizobium erythrophlei</name>
    <dbReference type="NCBI Taxonomy" id="1437360"/>
    <lineage>
        <taxon>Bacteria</taxon>
        <taxon>Pseudomonadati</taxon>
        <taxon>Pseudomonadota</taxon>
        <taxon>Alphaproteobacteria</taxon>
        <taxon>Hyphomicrobiales</taxon>
        <taxon>Nitrobacteraceae</taxon>
        <taxon>Bradyrhizobium</taxon>
    </lineage>
</organism>
<sequence length="314" mass="33386">MQPPFGDCGEGIKLKLVRLRFRVCAVLIVAALSLAVPGMLAMLGGPAHAGVTLEERKLPMQFSWVACQPHCGGWISAVGIVTAETPKDFDDFAQGRDLRSATIVLDSSGGSVNDSIALGRRFRTLGLMTTVGTSIRTRTTQGDRGAIDPEAYCESMCVFLLLSGKSRYVPEAAHVRVHQIWMGDRADDARAATYSAEDLMIVERDIGRLAKYTIEMGGGGDLLALSLSVPPWEELHELSREELRLTNLVTTDAIAELLPSTGASVTQGVAMATKPLQDRFTSSAMNDAATPAGKSTRTAEVLAPTASVAAAPAQ</sequence>
<name>A0A1M7UL99_9BRAD</name>
<dbReference type="Proteomes" id="UP000184096">
    <property type="component" value="Chromosome I"/>
</dbReference>
<evidence type="ECO:0000256" key="1">
    <source>
        <dbReference type="SAM" id="Phobius"/>
    </source>
</evidence>
<keyword evidence="1" id="KW-0472">Membrane</keyword>
<keyword evidence="1" id="KW-1133">Transmembrane helix</keyword>
<dbReference type="InterPro" id="IPR029045">
    <property type="entry name" value="ClpP/crotonase-like_dom_sf"/>
</dbReference>
<dbReference type="SUPFAM" id="SSF52096">
    <property type="entry name" value="ClpP/crotonase"/>
    <property type="match status" value="1"/>
</dbReference>
<feature type="transmembrane region" description="Helical" evidence="1">
    <location>
        <begin position="21"/>
        <end position="43"/>
    </location>
</feature>